<dbReference type="SUPFAM" id="SSF46785">
    <property type="entry name" value="Winged helix' DNA-binding domain"/>
    <property type="match status" value="1"/>
</dbReference>
<dbReference type="KEGG" id="spii:G7077_12605"/>
<accession>A0A6G7YTQ1</accession>
<sequence>MIVMAVVAIGAEKFIRGELEPELHNLKAVMPAGRLNAPNVSSIAAATGINRETVRRKVSHLIKAGLLEREEGGGLRVPASFAVREELRSVIRAQVDALERTVNQLRVIGGLRGA</sequence>
<protein>
    <submittedName>
        <fullName evidence="1">GntR family transcriptional regulator</fullName>
    </submittedName>
</protein>
<proteinExistence type="predicted"/>
<reference evidence="1 2" key="1">
    <citation type="submission" date="2020-03" db="EMBL/GenBank/DDBJ databases">
        <title>Sphingomonas sp. nov., isolated from fish.</title>
        <authorList>
            <person name="Hyun D.-W."/>
            <person name="Bae J.-W."/>
        </authorList>
    </citation>
    <scope>NUCLEOTIDE SEQUENCE [LARGE SCALE GENOMIC DNA]</scope>
    <source>
        <strain evidence="1 2">HDW15B</strain>
    </source>
</reference>
<keyword evidence="2" id="KW-1185">Reference proteome</keyword>
<dbReference type="AlphaFoldDB" id="A0A6G7YTQ1"/>
<name>A0A6G7YTQ1_9SPHN</name>
<dbReference type="EMBL" id="CP049869">
    <property type="protein sequence ID" value="QIK80101.1"/>
    <property type="molecule type" value="Genomic_DNA"/>
</dbReference>
<gene>
    <name evidence="1" type="ORF">G7077_12605</name>
</gene>
<dbReference type="InterPro" id="IPR036390">
    <property type="entry name" value="WH_DNA-bd_sf"/>
</dbReference>
<organism evidence="1 2">
    <name type="scientific">Sphingomonas piscis</name>
    <dbReference type="NCBI Taxonomy" id="2714943"/>
    <lineage>
        <taxon>Bacteria</taxon>
        <taxon>Pseudomonadati</taxon>
        <taxon>Pseudomonadota</taxon>
        <taxon>Alphaproteobacteria</taxon>
        <taxon>Sphingomonadales</taxon>
        <taxon>Sphingomonadaceae</taxon>
        <taxon>Sphingomonas</taxon>
    </lineage>
</organism>
<evidence type="ECO:0000313" key="2">
    <source>
        <dbReference type="Proteomes" id="UP000503222"/>
    </source>
</evidence>
<dbReference type="InterPro" id="IPR036388">
    <property type="entry name" value="WH-like_DNA-bd_sf"/>
</dbReference>
<dbReference type="Gene3D" id="1.10.10.10">
    <property type="entry name" value="Winged helix-like DNA-binding domain superfamily/Winged helix DNA-binding domain"/>
    <property type="match status" value="1"/>
</dbReference>
<dbReference type="Proteomes" id="UP000503222">
    <property type="component" value="Chromosome"/>
</dbReference>
<evidence type="ECO:0000313" key="1">
    <source>
        <dbReference type="EMBL" id="QIK80101.1"/>
    </source>
</evidence>